<dbReference type="GO" id="GO:0003700">
    <property type="term" value="F:DNA-binding transcription factor activity"/>
    <property type="evidence" value="ECO:0007669"/>
    <property type="project" value="InterPro"/>
</dbReference>
<dbReference type="Proteomes" id="UP000012046">
    <property type="component" value="Unassembled WGS sequence"/>
</dbReference>
<keyword evidence="2" id="KW-1185">Reference proteome</keyword>
<accession>H3ZDE5</accession>
<dbReference type="GO" id="GO:0097351">
    <property type="term" value="F:toxin sequestering activity"/>
    <property type="evidence" value="ECO:0007669"/>
    <property type="project" value="InterPro"/>
</dbReference>
<dbReference type="PATRIC" id="fig|1129374.4.peg.1368"/>
<dbReference type="InterPro" id="IPR031848">
    <property type="entry name" value="PrlF_antitoxin"/>
</dbReference>
<dbReference type="NCBIfam" id="NF007429">
    <property type="entry name" value="PRK09974.1"/>
    <property type="match status" value="1"/>
</dbReference>
<dbReference type="SUPFAM" id="SSF89447">
    <property type="entry name" value="AbrB/MazE/MraZ-like"/>
    <property type="match status" value="1"/>
</dbReference>
<organism evidence="1 2">
    <name type="scientific">Alishewanella jeotgali KCTC 22429</name>
    <dbReference type="NCBI Taxonomy" id="1129374"/>
    <lineage>
        <taxon>Bacteria</taxon>
        <taxon>Pseudomonadati</taxon>
        <taxon>Pseudomonadota</taxon>
        <taxon>Gammaproteobacteria</taxon>
        <taxon>Alteromonadales</taxon>
        <taxon>Alteromonadaceae</taxon>
        <taxon>Alishewanella</taxon>
    </lineage>
</organism>
<proteinExistence type="predicted"/>
<dbReference type="AlphaFoldDB" id="H3ZDE5"/>
<comment type="caution">
    <text evidence="1">The sequence shown here is derived from an EMBL/GenBank/DDBJ whole genome shotgun (WGS) entry which is preliminary data.</text>
</comment>
<protein>
    <submittedName>
        <fullName evidence="1">Putative regulator PrlF</fullName>
    </submittedName>
</protein>
<dbReference type="Gene3D" id="2.10.260.10">
    <property type="match status" value="1"/>
</dbReference>
<dbReference type="eggNOG" id="COG2002">
    <property type="taxonomic scope" value="Bacteria"/>
</dbReference>
<sequence length="134" mass="14900">MRLHYLRVATKLAVINQLQPAESIMVTQMALEAESTLTDRFQTTVPSSVRQALHLDKKDKIKYIIQSDGSVLMQRADTADTDPVLDQFLSFLAVDMQKHPEKLQPLSASMRQSVASLVTGVEVDLDAALSDEDE</sequence>
<name>H3ZDE5_9ALTE</name>
<evidence type="ECO:0000313" key="2">
    <source>
        <dbReference type="Proteomes" id="UP000012046"/>
    </source>
</evidence>
<dbReference type="InterPro" id="IPR037914">
    <property type="entry name" value="SpoVT-AbrB_sf"/>
</dbReference>
<gene>
    <name evidence="1" type="ORF">AJE_06851</name>
</gene>
<dbReference type="Pfam" id="PF15937">
    <property type="entry name" value="PrlF_antitoxin"/>
    <property type="match status" value="1"/>
</dbReference>
<dbReference type="EMBL" id="AHTH01000017">
    <property type="protein sequence ID" value="EHR41319.1"/>
    <property type="molecule type" value="Genomic_DNA"/>
</dbReference>
<reference evidence="1 2" key="1">
    <citation type="journal article" date="2012" name="J. Bacteriol.">
        <title>Genome Sequence of Extracellular-Protease-Producing Alishewanella jeotgali Isolated from Traditional Korean Fermented Seafood.</title>
        <authorList>
            <person name="Jung J."/>
            <person name="Chun J."/>
            <person name="Park W."/>
        </authorList>
    </citation>
    <scope>NUCLEOTIDE SEQUENCE [LARGE SCALE GENOMIC DNA]</scope>
    <source>
        <strain evidence="1 2">KCTC 22429</strain>
    </source>
</reference>
<dbReference type="GO" id="GO:0001558">
    <property type="term" value="P:regulation of cell growth"/>
    <property type="evidence" value="ECO:0007669"/>
    <property type="project" value="InterPro"/>
</dbReference>
<evidence type="ECO:0000313" key="1">
    <source>
        <dbReference type="EMBL" id="EHR41319.1"/>
    </source>
</evidence>